<keyword evidence="2" id="KW-0503">Monooxygenase</keyword>
<accession>A0AAD2J0M6</accession>
<dbReference type="SUPFAM" id="SSF51905">
    <property type="entry name" value="FAD/NAD(P)-binding domain"/>
    <property type="match status" value="1"/>
</dbReference>
<evidence type="ECO:0000259" key="3">
    <source>
        <dbReference type="Pfam" id="PF01494"/>
    </source>
</evidence>
<feature type="domain" description="FAD-binding" evidence="3">
    <location>
        <begin position="2"/>
        <end position="316"/>
    </location>
</feature>
<dbReference type="PANTHER" id="PTHR13789:SF309">
    <property type="entry name" value="PUTATIVE (AFU_ORTHOLOGUE AFUA_6G14510)-RELATED"/>
    <property type="match status" value="1"/>
</dbReference>
<dbReference type="Proteomes" id="UP000044098">
    <property type="component" value="Unassembled WGS sequence"/>
</dbReference>
<dbReference type="RefSeq" id="WP_054454758.1">
    <property type="nucleotide sequence ID" value="NZ_CYTK01000004.1"/>
</dbReference>
<dbReference type="InterPro" id="IPR050493">
    <property type="entry name" value="FAD-dep_Monooxygenase_BioMet"/>
</dbReference>
<proteinExistence type="predicted"/>
<dbReference type="InterPro" id="IPR036188">
    <property type="entry name" value="FAD/NAD-bd_sf"/>
</dbReference>
<reference evidence="4 5" key="1">
    <citation type="submission" date="2015-09" db="EMBL/GenBank/DDBJ databases">
        <authorList>
            <consortium name="Pathogen Informatics"/>
        </authorList>
    </citation>
    <scope>NUCLEOTIDE SEQUENCE [LARGE SCALE GENOMIC DNA]</scope>
    <source>
        <strain evidence="4 5">2789STDY5608625</strain>
    </source>
</reference>
<dbReference type="Gene3D" id="3.50.50.60">
    <property type="entry name" value="FAD/NAD(P)-binding domain"/>
    <property type="match status" value="1"/>
</dbReference>
<evidence type="ECO:0000313" key="4">
    <source>
        <dbReference type="EMBL" id="CUJ20106.1"/>
    </source>
</evidence>
<comment type="caution">
    <text evidence="4">The sequence shown here is derived from an EMBL/GenBank/DDBJ whole genome shotgun (WGS) entry which is preliminary data.</text>
</comment>
<dbReference type="GO" id="GO:0071949">
    <property type="term" value="F:FAD binding"/>
    <property type="evidence" value="ECO:0007669"/>
    <property type="project" value="InterPro"/>
</dbReference>
<dbReference type="EC" id="1.14.13.24" evidence="4"/>
<dbReference type="Pfam" id="PF01494">
    <property type="entry name" value="FAD_binding_3"/>
    <property type="match status" value="1"/>
</dbReference>
<name>A0AAD2J0M6_ACHAE</name>
<dbReference type="PANTHER" id="PTHR13789">
    <property type="entry name" value="MONOOXYGENASE"/>
    <property type="match status" value="1"/>
</dbReference>
<gene>
    <name evidence="4" type="primary">xlnD_2</name>
    <name evidence="4" type="ORF">ERS370000_03113</name>
</gene>
<dbReference type="GO" id="GO:0018669">
    <property type="term" value="F:3-hydroxybenzoate 6-monooxygenase activity"/>
    <property type="evidence" value="ECO:0007669"/>
    <property type="project" value="UniProtKB-EC"/>
</dbReference>
<evidence type="ECO:0000313" key="5">
    <source>
        <dbReference type="Proteomes" id="UP000044098"/>
    </source>
</evidence>
<dbReference type="EMBL" id="CYTK01000004">
    <property type="protein sequence ID" value="CUJ20106.1"/>
    <property type="molecule type" value="Genomic_DNA"/>
</dbReference>
<dbReference type="InterPro" id="IPR002938">
    <property type="entry name" value="FAD-bd"/>
</dbReference>
<dbReference type="AlphaFoldDB" id="A0AAD2J0M6"/>
<evidence type="ECO:0000256" key="2">
    <source>
        <dbReference type="ARBA" id="ARBA00023033"/>
    </source>
</evidence>
<dbReference type="PRINTS" id="PR00420">
    <property type="entry name" value="RNGMNOXGNASE"/>
</dbReference>
<evidence type="ECO:0000256" key="1">
    <source>
        <dbReference type="ARBA" id="ARBA00023002"/>
    </source>
</evidence>
<keyword evidence="1 4" id="KW-0560">Oxidoreductase</keyword>
<protein>
    <submittedName>
        <fullName evidence="4">3-hydroxybenzoate 6-hydroxylase 1</fullName>
        <ecNumber evidence="4">1.14.13.24</ecNumber>
    </submittedName>
</protein>
<sequence>MEIGILGGGIAGLSVALALRQQGHGLRVYERRTQPATMGAGVTLWPNAGFVLDELGLLPDIAAASGRPVAARRQDASGNPLGGIDIALLDRMMGYSTHTILRRDLQAVLLDHAARAGIPVEYGHRAVAIDLHEDGRAEARFENGRSIRPDLLIGADGRMDSVARRFVAGDNAPVYQGFVNWIGVAQADGVLVDEIAIQDYWGAGERFGAVAVRPGLVYWAGAHARPLSAAGPAADLRQEVEALFGKWPDPVARIIRATPAHAIRLIAVHDLDPLTSWSRGNVLLVGDAAHAPLPTSGQGACQALEDAWHLARCLNGQDAGLAAALSEFAQIRIPKTTQLIEQARVSARGLFAMDPQTCRIRNEHARTADPVHVAQALAAGWAQELPMPGLGSGAPVHGAGFGGLARI</sequence>
<organism evidence="4 5">
    <name type="scientific">Achromobacter aegrifaciens</name>
    <dbReference type="NCBI Taxonomy" id="1287736"/>
    <lineage>
        <taxon>Bacteria</taxon>
        <taxon>Pseudomonadati</taxon>
        <taxon>Pseudomonadota</taxon>
        <taxon>Betaproteobacteria</taxon>
        <taxon>Burkholderiales</taxon>
        <taxon>Alcaligenaceae</taxon>
        <taxon>Achromobacter</taxon>
    </lineage>
</organism>